<organism evidence="1 2">
    <name type="scientific">Lentzea tibetensis</name>
    <dbReference type="NCBI Taxonomy" id="2591470"/>
    <lineage>
        <taxon>Bacteria</taxon>
        <taxon>Bacillati</taxon>
        <taxon>Actinomycetota</taxon>
        <taxon>Actinomycetes</taxon>
        <taxon>Pseudonocardiales</taxon>
        <taxon>Pseudonocardiaceae</taxon>
        <taxon>Lentzea</taxon>
    </lineage>
</organism>
<dbReference type="Gene3D" id="3.30.460.40">
    <property type="match status" value="1"/>
</dbReference>
<dbReference type="Proteomes" id="UP000316639">
    <property type="component" value="Unassembled WGS sequence"/>
</dbReference>
<protein>
    <submittedName>
        <fullName evidence="1">Amino acid transporter</fullName>
    </submittedName>
</protein>
<dbReference type="EMBL" id="VOBR01000009">
    <property type="protein sequence ID" value="TWP51267.1"/>
    <property type="molecule type" value="Genomic_DNA"/>
</dbReference>
<sequence length="185" mass="21151">MHHWGPAPLEEVAELFSGFGRPWWVAGGMAIELAVGRAFREHGDVDVVVLRCDHVAVLDVLRGWELWAADPPGTLRPWLAGELPQHVHDVWCRPGPDAPWRLQVMIDESDGDWWVSRRDPAVRRPLSDVVKHGVVPYLASEVQLYYKSRSPRAKDEQDFAAVREHLTDEQRAWLRQVLGPGHHWT</sequence>
<gene>
    <name evidence="1" type="ORF">FKR81_16790</name>
</gene>
<evidence type="ECO:0000313" key="2">
    <source>
        <dbReference type="Proteomes" id="UP000316639"/>
    </source>
</evidence>
<evidence type="ECO:0000313" key="1">
    <source>
        <dbReference type="EMBL" id="TWP51267.1"/>
    </source>
</evidence>
<dbReference type="InterPro" id="IPR019646">
    <property type="entry name" value="Aminoglyc_AdlTrfase"/>
</dbReference>
<dbReference type="AlphaFoldDB" id="A0A563EU61"/>
<reference evidence="1 2" key="1">
    <citation type="submission" date="2019-07" db="EMBL/GenBank/DDBJ databases">
        <title>Lentzea xizangensis sp. nov., isolated from Qinghai-Tibetan Plateau Soils.</title>
        <authorList>
            <person name="Huang J."/>
        </authorList>
    </citation>
    <scope>NUCLEOTIDE SEQUENCE [LARGE SCALE GENOMIC DNA]</scope>
    <source>
        <strain evidence="1 2">FXJ1.1311</strain>
    </source>
</reference>
<dbReference type="SUPFAM" id="SSF81301">
    <property type="entry name" value="Nucleotidyltransferase"/>
    <property type="match status" value="1"/>
</dbReference>
<dbReference type="InterPro" id="IPR043519">
    <property type="entry name" value="NT_sf"/>
</dbReference>
<dbReference type="RefSeq" id="WP_146352959.1">
    <property type="nucleotide sequence ID" value="NZ_VOBR01000009.1"/>
</dbReference>
<name>A0A563EU61_9PSEU</name>
<comment type="caution">
    <text evidence="1">The sequence shown here is derived from an EMBL/GenBank/DDBJ whole genome shotgun (WGS) entry which is preliminary data.</text>
</comment>
<accession>A0A563EU61</accession>
<dbReference type="OrthoDB" id="4539099at2"/>
<proteinExistence type="predicted"/>
<dbReference type="Pfam" id="PF10706">
    <property type="entry name" value="Aminoglyc_resit"/>
    <property type="match status" value="1"/>
</dbReference>
<keyword evidence="2" id="KW-1185">Reference proteome</keyword>